<evidence type="ECO:0000313" key="2">
    <source>
        <dbReference type="EMBL" id="CEJ93797.1"/>
    </source>
</evidence>
<dbReference type="Gene3D" id="3.40.630.30">
    <property type="match status" value="1"/>
</dbReference>
<dbReference type="PANTHER" id="PTHR42791:SF14">
    <property type="entry name" value="N-ACETYLTRANSFERASE DOMAIN-CONTAINING PROTEIN"/>
    <property type="match status" value="1"/>
</dbReference>
<proteinExistence type="predicted"/>
<reference evidence="2 3" key="1">
    <citation type="journal article" date="2015" name="Genome Announc.">
        <title>Draft Genome Sequence and Gene Annotation of the Entomopathogenic Fungus Verticillium hemipterigenum.</title>
        <authorList>
            <person name="Horn F."/>
            <person name="Habel A."/>
            <person name="Scharf D.H."/>
            <person name="Dworschak J."/>
            <person name="Brakhage A.A."/>
            <person name="Guthke R."/>
            <person name="Hertweck C."/>
            <person name="Linde J."/>
        </authorList>
    </citation>
    <scope>NUCLEOTIDE SEQUENCE [LARGE SCALE GENOMIC DNA]</scope>
</reference>
<organism evidence="2 3">
    <name type="scientific">[Torrubiella] hemipterigena</name>
    <dbReference type="NCBI Taxonomy" id="1531966"/>
    <lineage>
        <taxon>Eukaryota</taxon>
        <taxon>Fungi</taxon>
        <taxon>Dikarya</taxon>
        <taxon>Ascomycota</taxon>
        <taxon>Pezizomycotina</taxon>
        <taxon>Sordariomycetes</taxon>
        <taxon>Hypocreomycetidae</taxon>
        <taxon>Hypocreales</taxon>
        <taxon>Clavicipitaceae</taxon>
        <taxon>Clavicipitaceae incertae sedis</taxon>
        <taxon>'Torrubiella' clade</taxon>
    </lineage>
</organism>
<name>A0A0A1TRD9_9HYPO</name>
<keyword evidence="3" id="KW-1185">Reference proteome</keyword>
<sequence length="222" mass="25601">MAPTLSISPVKTEADWRRGAQLIIKSFGDLPIAPSMFGNDTPEDIERLAKQHQIGQEEHIKQYPSVQPAIKCSYTEADGTEVMVGFAEWFIHDRERTEEEYTRENHVLRCEWVEDPTKQKECVDFMGGMVAARQQLWKGRPYGLLMFMCVDEAHRRKGAATQCVRWGMERCQELGIPAYLEATEQGMKAYKTMGWEVVQGTDMLFPGMVWWPEGVEKWDFKS</sequence>
<feature type="domain" description="N-acetyltransferase" evidence="1">
    <location>
        <begin position="81"/>
        <end position="216"/>
    </location>
</feature>
<dbReference type="OrthoDB" id="4960553at2759"/>
<dbReference type="PROSITE" id="PS51186">
    <property type="entry name" value="GNAT"/>
    <property type="match status" value="1"/>
</dbReference>
<dbReference type="PANTHER" id="PTHR42791">
    <property type="entry name" value="GNAT FAMILY ACETYLTRANSFERASE"/>
    <property type="match status" value="1"/>
</dbReference>
<dbReference type="InterPro" id="IPR000182">
    <property type="entry name" value="GNAT_dom"/>
</dbReference>
<dbReference type="EMBL" id="CDHN01000006">
    <property type="protein sequence ID" value="CEJ93797.1"/>
    <property type="molecule type" value="Genomic_DNA"/>
</dbReference>
<dbReference type="CDD" id="cd04301">
    <property type="entry name" value="NAT_SF"/>
    <property type="match status" value="1"/>
</dbReference>
<dbReference type="InterPro" id="IPR016181">
    <property type="entry name" value="Acyl_CoA_acyltransferase"/>
</dbReference>
<protein>
    <recommendedName>
        <fullName evidence="1">N-acetyltransferase domain-containing protein</fullName>
    </recommendedName>
</protein>
<dbReference type="HOGENOM" id="CLU_060131_6_5_1"/>
<dbReference type="InterPro" id="IPR052523">
    <property type="entry name" value="Trichothecene_AcTrans"/>
</dbReference>
<dbReference type="Proteomes" id="UP000039046">
    <property type="component" value="Unassembled WGS sequence"/>
</dbReference>
<dbReference type="SUPFAM" id="SSF55729">
    <property type="entry name" value="Acyl-CoA N-acyltransferases (Nat)"/>
    <property type="match status" value="1"/>
</dbReference>
<dbReference type="Pfam" id="PF00583">
    <property type="entry name" value="Acetyltransf_1"/>
    <property type="match status" value="1"/>
</dbReference>
<dbReference type="AlphaFoldDB" id="A0A0A1TRD9"/>
<dbReference type="GO" id="GO:0016747">
    <property type="term" value="F:acyltransferase activity, transferring groups other than amino-acyl groups"/>
    <property type="evidence" value="ECO:0007669"/>
    <property type="project" value="InterPro"/>
</dbReference>
<evidence type="ECO:0000313" key="3">
    <source>
        <dbReference type="Proteomes" id="UP000039046"/>
    </source>
</evidence>
<evidence type="ECO:0000259" key="1">
    <source>
        <dbReference type="PROSITE" id="PS51186"/>
    </source>
</evidence>
<gene>
    <name evidence="2" type="ORF">VHEMI09365</name>
</gene>
<accession>A0A0A1TRD9</accession>